<name>A0AAN7GA01_9MYRT</name>
<dbReference type="GO" id="GO:0015996">
    <property type="term" value="P:chlorophyll catabolic process"/>
    <property type="evidence" value="ECO:0007669"/>
    <property type="project" value="TreeGrafter"/>
</dbReference>
<sequence length="279" mass="31585">MGPVTASPVLPPRQRPSIFEHHRSALPYRRHPKKRNYSSVPVARLFGPANFEASKLKVLFLGVDEKKHPGNLPRTYTLTHSDITSMLTLAISHSINESQLQGWYNRFQRDEVVAEWKKVKGKMSLHVHCHISGRHFWLDLVAKLRYFIFCKELPVVLSAFVHGDGHLLSQYPELQEALVWVYFHSNLPEFNRVECWGPLKDAVSPTNSGVDAEEDVQEADPTSNTPEWDVPPEPCKQGCYCCFTPTSTLLWSGKLHGRDGTAYGAGGVHQQSWSTEIVE</sequence>
<comment type="caution">
    <text evidence="8">The sequence shown here is derived from an EMBL/GenBank/DDBJ whole genome shotgun (WGS) entry which is preliminary data.</text>
</comment>
<dbReference type="PANTHER" id="PTHR31750">
    <property type="entry name" value="PROTEIN STAY-GREEN 1, CHLOROPLASTIC-RELATED"/>
    <property type="match status" value="1"/>
</dbReference>
<dbReference type="GO" id="GO:0009507">
    <property type="term" value="C:chloroplast"/>
    <property type="evidence" value="ECO:0007669"/>
    <property type="project" value="UniProtKB-SubCell"/>
</dbReference>
<organism evidence="8 9">
    <name type="scientific">Trapa incisa</name>
    <dbReference type="NCBI Taxonomy" id="236973"/>
    <lineage>
        <taxon>Eukaryota</taxon>
        <taxon>Viridiplantae</taxon>
        <taxon>Streptophyta</taxon>
        <taxon>Embryophyta</taxon>
        <taxon>Tracheophyta</taxon>
        <taxon>Spermatophyta</taxon>
        <taxon>Magnoliopsida</taxon>
        <taxon>eudicotyledons</taxon>
        <taxon>Gunneridae</taxon>
        <taxon>Pentapetalae</taxon>
        <taxon>rosids</taxon>
        <taxon>malvids</taxon>
        <taxon>Myrtales</taxon>
        <taxon>Lythraceae</taxon>
        <taxon>Trapa</taxon>
    </lineage>
</organism>
<dbReference type="AlphaFoldDB" id="A0AAN7GA01"/>
<evidence type="ECO:0000259" key="7">
    <source>
        <dbReference type="Pfam" id="PF12638"/>
    </source>
</evidence>
<dbReference type="InterPro" id="IPR024438">
    <property type="entry name" value="Staygreen"/>
</dbReference>
<evidence type="ECO:0000256" key="5">
    <source>
        <dbReference type="ARBA" id="ARBA00022946"/>
    </source>
</evidence>
<dbReference type="Proteomes" id="UP001345219">
    <property type="component" value="Chromosome 19"/>
</dbReference>
<feature type="region of interest" description="Disordered" evidence="6">
    <location>
        <begin position="206"/>
        <end position="228"/>
    </location>
</feature>
<comment type="subcellular location">
    <subcellularLocation>
        <location evidence="1">Plastid</location>
        <location evidence="1">Chloroplast</location>
    </subcellularLocation>
</comment>
<keyword evidence="9" id="KW-1185">Reference proteome</keyword>
<evidence type="ECO:0000256" key="1">
    <source>
        <dbReference type="ARBA" id="ARBA00004229"/>
    </source>
</evidence>
<evidence type="ECO:0000256" key="6">
    <source>
        <dbReference type="SAM" id="MobiDB-lite"/>
    </source>
</evidence>
<dbReference type="EMBL" id="JAXIOK010000024">
    <property type="protein sequence ID" value="KAK4741200.1"/>
    <property type="molecule type" value="Genomic_DNA"/>
</dbReference>
<evidence type="ECO:0000256" key="4">
    <source>
        <dbReference type="ARBA" id="ARBA00022640"/>
    </source>
</evidence>
<feature type="domain" description="Staygreen protein" evidence="7">
    <location>
        <begin position="50"/>
        <end position="202"/>
    </location>
</feature>
<reference evidence="8 9" key="1">
    <citation type="journal article" date="2023" name="Hortic Res">
        <title>Pangenome of water caltrop reveals structural variations and asymmetric subgenome divergence after allopolyploidization.</title>
        <authorList>
            <person name="Zhang X."/>
            <person name="Chen Y."/>
            <person name="Wang L."/>
            <person name="Yuan Y."/>
            <person name="Fang M."/>
            <person name="Shi L."/>
            <person name="Lu R."/>
            <person name="Comes H.P."/>
            <person name="Ma Y."/>
            <person name="Chen Y."/>
            <person name="Huang G."/>
            <person name="Zhou Y."/>
            <person name="Zheng Z."/>
            <person name="Qiu Y."/>
        </authorList>
    </citation>
    <scope>NUCLEOTIDE SEQUENCE [LARGE SCALE GENOMIC DNA]</scope>
    <source>
        <tissue evidence="8">Roots</tissue>
    </source>
</reference>
<evidence type="ECO:0000256" key="3">
    <source>
        <dbReference type="ARBA" id="ARBA00022528"/>
    </source>
</evidence>
<evidence type="ECO:0000313" key="8">
    <source>
        <dbReference type="EMBL" id="KAK4741200.1"/>
    </source>
</evidence>
<evidence type="ECO:0000313" key="9">
    <source>
        <dbReference type="Proteomes" id="UP001345219"/>
    </source>
</evidence>
<gene>
    <name evidence="8" type="ORF">SAY87_024788</name>
</gene>
<accession>A0AAN7GA01</accession>
<comment type="similarity">
    <text evidence="2">Belongs to the staygreen family.</text>
</comment>
<evidence type="ECO:0000256" key="2">
    <source>
        <dbReference type="ARBA" id="ARBA00009234"/>
    </source>
</evidence>
<keyword evidence="5" id="KW-0809">Transit peptide</keyword>
<protein>
    <recommendedName>
        <fullName evidence="7">Staygreen protein domain-containing protein</fullName>
    </recommendedName>
</protein>
<dbReference type="PANTHER" id="PTHR31750:SF4">
    <property type="entry name" value="LP06106P"/>
    <property type="match status" value="1"/>
</dbReference>
<proteinExistence type="inferred from homology"/>
<dbReference type="Pfam" id="PF12638">
    <property type="entry name" value="Staygreen"/>
    <property type="match status" value="1"/>
</dbReference>
<keyword evidence="4" id="KW-0934">Plastid</keyword>
<keyword evidence="3" id="KW-0150">Chloroplast</keyword>